<accession>A0A1H3WBK4</accession>
<evidence type="ECO:0000256" key="1">
    <source>
        <dbReference type="SAM" id="Phobius"/>
    </source>
</evidence>
<name>A0A1H3WBK4_9SPHI</name>
<evidence type="ECO:0000313" key="2">
    <source>
        <dbReference type="EMBL" id="SDZ84509.1"/>
    </source>
</evidence>
<dbReference type="AlphaFoldDB" id="A0A1H3WBK4"/>
<keyword evidence="1" id="KW-0812">Transmembrane</keyword>
<proteinExistence type="predicted"/>
<dbReference type="EMBL" id="FNRA01000001">
    <property type="protein sequence ID" value="SDZ84509.1"/>
    <property type="molecule type" value="Genomic_DNA"/>
</dbReference>
<gene>
    <name evidence="2" type="ORF">SAMN05443550_101183</name>
</gene>
<sequence>MKTSISKQQKGYVHEGWEDIILDVIALLFVILLFFTSSHLVAFEIHKQPSELPSLIQGYYAAVYFESNCFIN</sequence>
<evidence type="ECO:0000313" key="3">
    <source>
        <dbReference type="Proteomes" id="UP000198850"/>
    </source>
</evidence>
<keyword evidence="3" id="KW-1185">Reference proteome</keyword>
<dbReference type="STRING" id="425514.SAMN05443550_101183"/>
<reference evidence="2 3" key="1">
    <citation type="submission" date="2016-10" db="EMBL/GenBank/DDBJ databases">
        <authorList>
            <person name="de Groot N.N."/>
        </authorList>
    </citation>
    <scope>NUCLEOTIDE SEQUENCE [LARGE SCALE GENOMIC DNA]</scope>
    <source>
        <strain evidence="2 3">DSM 19033</strain>
    </source>
</reference>
<organism evidence="2 3">
    <name type="scientific">Pedobacter hartonius</name>
    <dbReference type="NCBI Taxonomy" id="425514"/>
    <lineage>
        <taxon>Bacteria</taxon>
        <taxon>Pseudomonadati</taxon>
        <taxon>Bacteroidota</taxon>
        <taxon>Sphingobacteriia</taxon>
        <taxon>Sphingobacteriales</taxon>
        <taxon>Sphingobacteriaceae</taxon>
        <taxon>Pedobacter</taxon>
    </lineage>
</organism>
<keyword evidence="1" id="KW-0472">Membrane</keyword>
<keyword evidence="1" id="KW-1133">Transmembrane helix</keyword>
<feature type="transmembrane region" description="Helical" evidence="1">
    <location>
        <begin position="20"/>
        <end position="43"/>
    </location>
</feature>
<protein>
    <submittedName>
        <fullName evidence="2">Uncharacterized protein</fullName>
    </submittedName>
</protein>
<dbReference type="Proteomes" id="UP000198850">
    <property type="component" value="Unassembled WGS sequence"/>
</dbReference>